<protein>
    <submittedName>
        <fullName evidence="1">Uncharacterized protein</fullName>
    </submittedName>
</protein>
<dbReference type="AlphaFoldDB" id="A0A7R9E4S7"/>
<proteinExistence type="predicted"/>
<sequence length="230" mass="25743">MRPLKWTRATTSLFLCPRGTEFELVTEGGEPFWKTFLSTPEQDLPVIGSLIYCKSNALDLAASKFRVDRLTAKDGEIEVRISPGNPSMSEDGTWTATYWPVHTAYGREFLTLDVNSTETGRGPRLKQCAFWKKYLPQLISATRECILPSPGDMYCCCCCWDHTTSHQGASAHSEDVRPSGWSPNSVTTQTWGNGAMGHVKESCVRDSPQKQPMNLEQYSTMDIAQSYVKI</sequence>
<evidence type="ECO:0000313" key="1">
    <source>
        <dbReference type="EMBL" id="CAD7426420.1"/>
    </source>
</evidence>
<organism evidence="1">
    <name type="scientific">Timema monikensis</name>
    <dbReference type="NCBI Taxonomy" id="170555"/>
    <lineage>
        <taxon>Eukaryota</taxon>
        <taxon>Metazoa</taxon>
        <taxon>Ecdysozoa</taxon>
        <taxon>Arthropoda</taxon>
        <taxon>Hexapoda</taxon>
        <taxon>Insecta</taxon>
        <taxon>Pterygota</taxon>
        <taxon>Neoptera</taxon>
        <taxon>Polyneoptera</taxon>
        <taxon>Phasmatodea</taxon>
        <taxon>Timematodea</taxon>
        <taxon>Timematoidea</taxon>
        <taxon>Timematidae</taxon>
        <taxon>Timema</taxon>
    </lineage>
</organism>
<gene>
    <name evidence="1" type="ORF">TMSB3V08_LOCUS3306</name>
</gene>
<reference evidence="1" key="1">
    <citation type="submission" date="2020-11" db="EMBL/GenBank/DDBJ databases">
        <authorList>
            <person name="Tran Van P."/>
        </authorList>
    </citation>
    <scope>NUCLEOTIDE SEQUENCE</scope>
</reference>
<dbReference type="EMBL" id="OB793192">
    <property type="protein sequence ID" value="CAD7426420.1"/>
    <property type="molecule type" value="Genomic_DNA"/>
</dbReference>
<accession>A0A7R9E4S7</accession>
<name>A0A7R9E4S7_9NEOP</name>